<keyword evidence="5" id="KW-0969">Cilium</keyword>
<sequence>MPVGKRGSKKGGRKKLLSGVELERMRAEEAEKRSRQLMLLQSRLREVVAEEKEMSSAVSGSIDARWMRFLRECKQRELVAEIEVLRRTFEATLDRKDATSSTLLEELNVAEEQCRHAFRSHMDVVSSLLSLHTARTKDLEAELDTNVVEMQQDFEYERAELELKHKIEMEDLRLILENMAAEAEMLEKKLQEETSEGHETAAEKMDEEKRQMETDLNKVEDVLRGELDARYKSFMSTAQANMKEYTEKCKEDQDTTERIAAQLRKIEKLQGNVASWRTNIARNAKEWEGRNAAIQAERDATLSHLKKLKEKMQRWRQQQASSLIELVKEANTTEEALQATTKRAERLLRLVELCKPMETEREQVLLHEANISSAAVEAETRRRVAADVAGATSGEAQAGGSAAPPANEQWQLLDRFWVKHNKVVLDNAALTQERYLLEEENRGLQEVLKQYLDDVSISDQVMRQANTLLRAQTAHPNVVQAASAGADGGAKSYNVVEGNKFVRDQTLYAVGNRR</sequence>
<keyword evidence="3" id="KW-0282">Flagellum</keyword>
<organism evidence="15 16">
    <name type="scientific">Novymonas esmeraldas</name>
    <dbReference type="NCBI Taxonomy" id="1808958"/>
    <lineage>
        <taxon>Eukaryota</taxon>
        <taxon>Discoba</taxon>
        <taxon>Euglenozoa</taxon>
        <taxon>Kinetoplastea</taxon>
        <taxon>Metakinetoplastina</taxon>
        <taxon>Trypanosomatida</taxon>
        <taxon>Trypanosomatidae</taxon>
        <taxon>Novymonas</taxon>
    </lineage>
</organism>
<keyword evidence="16" id="KW-1185">Reference proteome</keyword>
<evidence type="ECO:0000256" key="12">
    <source>
        <dbReference type="SAM" id="Coils"/>
    </source>
</evidence>
<feature type="coiled-coil region" evidence="12">
    <location>
        <begin position="291"/>
        <end position="325"/>
    </location>
</feature>
<evidence type="ECO:0000259" key="14">
    <source>
        <dbReference type="Pfam" id="PF14772"/>
    </source>
</evidence>
<keyword evidence="7" id="KW-0966">Cell projection</keyword>
<dbReference type="GO" id="GO:0003352">
    <property type="term" value="P:regulation of cilium movement"/>
    <property type="evidence" value="ECO:0007669"/>
    <property type="project" value="TreeGrafter"/>
</dbReference>
<dbReference type="PANTHER" id="PTHR21625">
    <property type="entry name" value="NYD-SP28 PROTEIN"/>
    <property type="match status" value="1"/>
</dbReference>
<evidence type="ECO:0000256" key="9">
    <source>
        <dbReference type="ARBA" id="ARBA00038424"/>
    </source>
</evidence>
<keyword evidence="4 12" id="KW-0175">Coiled coil</keyword>
<evidence type="ECO:0000256" key="2">
    <source>
        <dbReference type="ARBA" id="ARBA00022490"/>
    </source>
</evidence>
<gene>
    <name evidence="15" type="ORF">NESM_000694300</name>
</gene>
<feature type="region of interest" description="Disordered" evidence="13">
    <location>
        <begin position="191"/>
        <end position="211"/>
    </location>
</feature>
<dbReference type="Pfam" id="PF14772">
    <property type="entry name" value="NYD-SP28"/>
    <property type="match status" value="1"/>
</dbReference>
<dbReference type="GO" id="GO:0060285">
    <property type="term" value="P:cilium-dependent cell motility"/>
    <property type="evidence" value="ECO:0007669"/>
    <property type="project" value="TreeGrafter"/>
</dbReference>
<keyword evidence="2" id="KW-0963">Cytoplasm</keyword>
<evidence type="ECO:0000256" key="1">
    <source>
        <dbReference type="ARBA" id="ARBA00004611"/>
    </source>
</evidence>
<accession>A0AAW0EWI6</accession>
<dbReference type="InterPro" id="IPR039750">
    <property type="entry name" value="DRC1/DRC2"/>
</dbReference>
<comment type="caution">
    <text evidence="15">The sequence shown here is derived from an EMBL/GenBank/DDBJ whole genome shotgun (WGS) entry which is preliminary data.</text>
</comment>
<evidence type="ECO:0000256" key="6">
    <source>
        <dbReference type="ARBA" id="ARBA00023212"/>
    </source>
</evidence>
<reference evidence="15 16" key="1">
    <citation type="journal article" date="2021" name="MBio">
        <title>A New Model Trypanosomatid, Novymonas esmeraldas: Genomic Perception of Its 'Candidatus Pandoraea novymonadis' Endosymbiont.</title>
        <authorList>
            <person name="Zakharova A."/>
            <person name="Saura A."/>
            <person name="Butenko A."/>
            <person name="Podesvova L."/>
            <person name="Warmusova S."/>
            <person name="Kostygov A.Y."/>
            <person name="Nenarokova A."/>
            <person name="Lukes J."/>
            <person name="Opperdoes F.R."/>
            <person name="Yurchenko V."/>
        </authorList>
    </citation>
    <scope>NUCLEOTIDE SEQUENCE [LARGE SCALE GENOMIC DNA]</scope>
    <source>
        <strain evidence="15 16">E262AT.01</strain>
    </source>
</reference>
<comment type="subcellular location">
    <subcellularLocation>
        <location evidence="1">Cytoplasm</location>
        <location evidence="1">Cytoskeleton</location>
        <location evidence="1">Flagellum axoneme</location>
    </subcellularLocation>
    <subcellularLocation>
        <location evidence="8">Cytoplasm</location>
        <location evidence="8">Cytoskeleton</location>
        <location evidence="8">Flagellum basal body</location>
    </subcellularLocation>
</comment>
<feature type="domain" description="Dynein regulatory complex protein 1/2 N-terminal" evidence="14">
    <location>
        <begin position="27"/>
        <end position="124"/>
    </location>
</feature>
<evidence type="ECO:0000256" key="11">
    <source>
        <dbReference type="ARBA" id="ARBA00045865"/>
    </source>
</evidence>
<comment type="similarity">
    <text evidence="9">Belongs to the DRC2 family.</text>
</comment>
<evidence type="ECO:0000313" key="16">
    <source>
        <dbReference type="Proteomes" id="UP001430356"/>
    </source>
</evidence>
<dbReference type="GO" id="GO:0005858">
    <property type="term" value="C:axonemal dynein complex"/>
    <property type="evidence" value="ECO:0007669"/>
    <property type="project" value="InterPro"/>
</dbReference>
<keyword evidence="6" id="KW-0206">Cytoskeleton</keyword>
<evidence type="ECO:0000256" key="13">
    <source>
        <dbReference type="SAM" id="MobiDB-lite"/>
    </source>
</evidence>
<dbReference type="EMBL" id="JAECZO010000106">
    <property type="protein sequence ID" value="KAK7197457.1"/>
    <property type="molecule type" value="Genomic_DNA"/>
</dbReference>
<evidence type="ECO:0000256" key="8">
    <source>
        <dbReference type="ARBA" id="ARBA00037841"/>
    </source>
</evidence>
<evidence type="ECO:0000256" key="7">
    <source>
        <dbReference type="ARBA" id="ARBA00023273"/>
    </source>
</evidence>
<dbReference type="Proteomes" id="UP001430356">
    <property type="component" value="Unassembled WGS sequence"/>
</dbReference>
<dbReference type="InterPro" id="IPR039505">
    <property type="entry name" value="DRC1/2_N"/>
</dbReference>
<protein>
    <recommendedName>
        <fullName evidence="10">Dynein regulatory complex subunit 2</fullName>
    </recommendedName>
</protein>
<name>A0AAW0EWI6_9TRYP</name>
<dbReference type="PANTHER" id="PTHR21625:SF0">
    <property type="entry name" value="DYNEIN REGULATORY COMPLEX SUBUNIT 2"/>
    <property type="match status" value="1"/>
</dbReference>
<evidence type="ECO:0000256" key="5">
    <source>
        <dbReference type="ARBA" id="ARBA00023069"/>
    </source>
</evidence>
<proteinExistence type="inferred from homology"/>
<dbReference type="AlphaFoldDB" id="A0AAW0EWI6"/>
<evidence type="ECO:0000256" key="4">
    <source>
        <dbReference type="ARBA" id="ARBA00023054"/>
    </source>
</evidence>
<evidence type="ECO:0000313" key="15">
    <source>
        <dbReference type="EMBL" id="KAK7197457.1"/>
    </source>
</evidence>
<comment type="function">
    <text evidence="11">Component of the nexin-dynein regulatory complex (N-DRC), a key regulator of ciliary/flagellar motility which maintains the alignment and integrity of the distal axoneme and regulates microtubule sliding in motile axonemes. Plays a critical role in the assembly of N-DRC and also stabilizes the assembly of multiple inner dynein arms and radial spokes. Coassembles with DRC1 to form a central scaffold needed for assembly of the N-DRC and its attachment to the outer doublet microtubules.</text>
</comment>
<evidence type="ECO:0000256" key="3">
    <source>
        <dbReference type="ARBA" id="ARBA00022846"/>
    </source>
</evidence>
<evidence type="ECO:0000256" key="10">
    <source>
        <dbReference type="ARBA" id="ARBA00040899"/>
    </source>
</evidence>
<dbReference type="GO" id="GO:0070286">
    <property type="term" value="P:axonemal dynein complex assembly"/>
    <property type="evidence" value="ECO:0007669"/>
    <property type="project" value="InterPro"/>
</dbReference>